<name>A0AAW0XTF1_CHEQU</name>
<evidence type="ECO:0000256" key="5">
    <source>
        <dbReference type="ARBA" id="ARBA00023180"/>
    </source>
</evidence>
<evidence type="ECO:0000256" key="2">
    <source>
        <dbReference type="ARBA" id="ARBA00005679"/>
    </source>
</evidence>
<comment type="subcellular location">
    <subcellularLocation>
        <location evidence="1">Secreted</location>
    </subcellularLocation>
</comment>
<comment type="similarity">
    <text evidence="2">Belongs to the GILT family.</text>
</comment>
<sequence>MTARRANSRIFTRRILSLMVMLLATASRSSAGAADLLSDPVIKYGSHQKVWRYGRHQAPGHYSGHQGRYQAPGHDASTGVGRRRCPRQVSCGPPSNYHNPCCLAPPWPVPPLPPLPPYPPIQPLPTWPPTPHPYPSTPPHTWIPTHPPTQPTHPPTQPTHPPTQPTHPPTQPTHPPTRPPTYPPTYPPTTPPTYPPTIPSVTPVYDLPPWCGMYGQCGCPLVTRPPVCPYMTAPGSKRLKRHAQRSCKLDGQCPSGSSCCTHACHNTKICTPVSSTSTPIPRPRKVKVSVIMTSGCSDSHTFFKKYLVPFTSALEDHLELDLIPYGKVNQNGGCQFGQGDCLGNWLVSCGIRHLRGGQVAHLAFTTCLTHHTHILASTNFTAIIAVAAQCTGGAPEVVEQVYRCAVTVEGYSLFQEAGRRQQQLAPSLTSVPTVALDGEVVIRGSGEMKYLPKLLCERLKEVASAQIYCQRALTVLQ</sequence>
<evidence type="ECO:0000313" key="9">
    <source>
        <dbReference type="Proteomes" id="UP001445076"/>
    </source>
</evidence>
<keyword evidence="5" id="KW-0325">Glycoprotein</keyword>
<evidence type="ECO:0000313" key="8">
    <source>
        <dbReference type="EMBL" id="KAK8741269.1"/>
    </source>
</evidence>
<keyword evidence="4 7" id="KW-0732">Signal</keyword>
<dbReference type="Proteomes" id="UP001445076">
    <property type="component" value="Unassembled WGS sequence"/>
</dbReference>
<feature type="chain" id="PRO_5043990634" evidence="7">
    <location>
        <begin position="32"/>
        <end position="477"/>
    </location>
</feature>
<feature type="region of interest" description="Disordered" evidence="6">
    <location>
        <begin position="129"/>
        <end position="197"/>
    </location>
</feature>
<evidence type="ECO:0000256" key="6">
    <source>
        <dbReference type="SAM" id="MobiDB-lite"/>
    </source>
</evidence>
<dbReference type="EMBL" id="JARKIK010000031">
    <property type="protein sequence ID" value="KAK8741269.1"/>
    <property type="molecule type" value="Genomic_DNA"/>
</dbReference>
<accession>A0AAW0XTF1</accession>
<evidence type="ECO:0000256" key="3">
    <source>
        <dbReference type="ARBA" id="ARBA00022525"/>
    </source>
</evidence>
<proteinExistence type="inferred from homology"/>
<evidence type="ECO:0000256" key="1">
    <source>
        <dbReference type="ARBA" id="ARBA00004613"/>
    </source>
</evidence>
<reference evidence="8 9" key="1">
    <citation type="journal article" date="2024" name="BMC Genomics">
        <title>Genome assembly of redclaw crayfish (Cherax quadricarinatus) provides insights into its immune adaptation and hypoxia tolerance.</title>
        <authorList>
            <person name="Liu Z."/>
            <person name="Zheng J."/>
            <person name="Li H."/>
            <person name="Fang K."/>
            <person name="Wang S."/>
            <person name="He J."/>
            <person name="Zhou D."/>
            <person name="Weng S."/>
            <person name="Chi M."/>
            <person name="Gu Z."/>
            <person name="He J."/>
            <person name="Li F."/>
            <person name="Wang M."/>
        </authorList>
    </citation>
    <scope>NUCLEOTIDE SEQUENCE [LARGE SCALE GENOMIC DNA]</scope>
    <source>
        <strain evidence="8">ZL_2023a</strain>
    </source>
</reference>
<dbReference type="PANTHER" id="PTHR13234:SF8">
    <property type="entry name" value="GAMMA-INTERFERON-INDUCIBLE LYSOSOMAL THIOL REDUCTASE"/>
    <property type="match status" value="1"/>
</dbReference>
<dbReference type="GO" id="GO:0016671">
    <property type="term" value="F:oxidoreductase activity, acting on a sulfur group of donors, disulfide as acceptor"/>
    <property type="evidence" value="ECO:0007669"/>
    <property type="project" value="InterPro"/>
</dbReference>
<comment type="caution">
    <text evidence="8">The sequence shown here is derived from an EMBL/GenBank/DDBJ whole genome shotgun (WGS) entry which is preliminary data.</text>
</comment>
<feature type="signal peptide" evidence="7">
    <location>
        <begin position="1"/>
        <end position="31"/>
    </location>
</feature>
<dbReference type="GO" id="GO:0005576">
    <property type="term" value="C:extracellular region"/>
    <property type="evidence" value="ECO:0007669"/>
    <property type="project" value="UniProtKB-SubCell"/>
</dbReference>
<dbReference type="InterPro" id="IPR004911">
    <property type="entry name" value="Interferon-induced_GILT"/>
</dbReference>
<evidence type="ECO:0000256" key="7">
    <source>
        <dbReference type="SAM" id="SignalP"/>
    </source>
</evidence>
<feature type="region of interest" description="Disordered" evidence="6">
    <location>
        <begin position="57"/>
        <end position="81"/>
    </location>
</feature>
<dbReference type="AlphaFoldDB" id="A0AAW0XTF1"/>
<organism evidence="8 9">
    <name type="scientific">Cherax quadricarinatus</name>
    <name type="common">Australian red claw crayfish</name>
    <dbReference type="NCBI Taxonomy" id="27406"/>
    <lineage>
        <taxon>Eukaryota</taxon>
        <taxon>Metazoa</taxon>
        <taxon>Ecdysozoa</taxon>
        <taxon>Arthropoda</taxon>
        <taxon>Crustacea</taxon>
        <taxon>Multicrustacea</taxon>
        <taxon>Malacostraca</taxon>
        <taxon>Eumalacostraca</taxon>
        <taxon>Eucarida</taxon>
        <taxon>Decapoda</taxon>
        <taxon>Pleocyemata</taxon>
        <taxon>Astacidea</taxon>
        <taxon>Parastacoidea</taxon>
        <taxon>Parastacidae</taxon>
        <taxon>Cherax</taxon>
    </lineage>
</organism>
<gene>
    <name evidence="8" type="ORF">OTU49_002587</name>
</gene>
<keyword evidence="9" id="KW-1185">Reference proteome</keyword>
<dbReference type="Pfam" id="PF03227">
    <property type="entry name" value="GILT"/>
    <property type="match status" value="1"/>
</dbReference>
<dbReference type="PANTHER" id="PTHR13234">
    <property type="entry name" value="GAMMA-INTERFERON INDUCIBLE LYSOSOMAL THIOL REDUCTASE GILT"/>
    <property type="match status" value="1"/>
</dbReference>
<protein>
    <submittedName>
        <fullName evidence="8">Uncharacterized protein</fullName>
    </submittedName>
</protein>
<keyword evidence="3" id="KW-0964">Secreted</keyword>
<feature type="compositionally biased region" description="Pro residues" evidence="6">
    <location>
        <begin position="145"/>
        <end position="197"/>
    </location>
</feature>
<evidence type="ECO:0000256" key="4">
    <source>
        <dbReference type="ARBA" id="ARBA00022729"/>
    </source>
</evidence>
<feature type="compositionally biased region" description="Pro residues" evidence="6">
    <location>
        <begin position="129"/>
        <end position="138"/>
    </location>
</feature>